<name>A0A164WL17_9CRUS</name>
<reference evidence="1 2" key="1">
    <citation type="submission" date="2016-03" db="EMBL/GenBank/DDBJ databases">
        <title>EvidentialGene: Evidence-directed Construction of Genes on Genomes.</title>
        <authorList>
            <person name="Gilbert D.G."/>
            <person name="Choi J.-H."/>
            <person name="Mockaitis K."/>
            <person name="Colbourne J."/>
            <person name="Pfrender M."/>
        </authorList>
    </citation>
    <scope>NUCLEOTIDE SEQUENCE [LARGE SCALE GENOMIC DNA]</scope>
    <source>
        <strain evidence="1 2">Xinb3</strain>
        <tissue evidence="1">Complete organism</tissue>
    </source>
</reference>
<gene>
    <name evidence="1" type="ORF">APZ42_021531</name>
</gene>
<keyword evidence="2" id="KW-1185">Reference proteome</keyword>
<dbReference type="AlphaFoldDB" id="A0A164WL17"/>
<organism evidence="1 2">
    <name type="scientific">Daphnia magna</name>
    <dbReference type="NCBI Taxonomy" id="35525"/>
    <lineage>
        <taxon>Eukaryota</taxon>
        <taxon>Metazoa</taxon>
        <taxon>Ecdysozoa</taxon>
        <taxon>Arthropoda</taxon>
        <taxon>Crustacea</taxon>
        <taxon>Branchiopoda</taxon>
        <taxon>Diplostraca</taxon>
        <taxon>Cladocera</taxon>
        <taxon>Anomopoda</taxon>
        <taxon>Daphniidae</taxon>
        <taxon>Daphnia</taxon>
    </lineage>
</organism>
<comment type="caution">
    <text evidence="1">The sequence shown here is derived from an EMBL/GenBank/DDBJ whole genome shotgun (WGS) entry which is preliminary data.</text>
</comment>
<evidence type="ECO:0000313" key="1">
    <source>
        <dbReference type="EMBL" id="KZS13359.1"/>
    </source>
</evidence>
<sequence>MKPIVLMKQRERQRKANSENRRLYARLHLPRGMADIARQHFYTSFYFPFVLT</sequence>
<proteinExistence type="predicted"/>
<accession>A0A164WL17</accession>
<dbReference type="EMBL" id="LRGB01001195">
    <property type="protein sequence ID" value="KZS13359.1"/>
    <property type="molecule type" value="Genomic_DNA"/>
</dbReference>
<evidence type="ECO:0000313" key="2">
    <source>
        <dbReference type="Proteomes" id="UP000076858"/>
    </source>
</evidence>
<dbReference type="Proteomes" id="UP000076858">
    <property type="component" value="Unassembled WGS sequence"/>
</dbReference>
<protein>
    <submittedName>
        <fullName evidence="1">Uncharacterized protein</fullName>
    </submittedName>
</protein>